<evidence type="ECO:0000256" key="7">
    <source>
        <dbReference type="ARBA" id="ARBA00023242"/>
    </source>
</evidence>
<evidence type="ECO:0000256" key="9">
    <source>
        <dbReference type="RuleBase" id="RU365074"/>
    </source>
</evidence>
<dbReference type="PANTHER" id="PTHR12787:SF0">
    <property type="entry name" value="RIBOSOMAL RNA-PROCESSING PROTEIN 8"/>
    <property type="match status" value="1"/>
</dbReference>
<dbReference type="GO" id="GO:0016433">
    <property type="term" value="F:rRNA (adenine) methyltransferase activity"/>
    <property type="evidence" value="ECO:0007669"/>
    <property type="project" value="TreeGrafter"/>
</dbReference>
<dbReference type="SUPFAM" id="SSF53335">
    <property type="entry name" value="S-adenosyl-L-methionine-dependent methyltransferases"/>
    <property type="match status" value="1"/>
</dbReference>
<reference evidence="11 12" key="1">
    <citation type="submission" date="2019-03" db="EMBL/GenBank/DDBJ databases">
        <title>Sequencing 23 genomes of Wallemia ichthyophaga.</title>
        <authorList>
            <person name="Gostincar C."/>
        </authorList>
    </citation>
    <scope>NUCLEOTIDE SEQUENCE [LARGE SCALE GENOMIC DNA]</scope>
    <source>
        <strain evidence="11 12">EXF-5753</strain>
    </source>
</reference>
<comment type="similarity">
    <text evidence="2 9">Belongs to the methyltransferase superfamily. RRP8 family.</text>
</comment>
<dbReference type="OrthoDB" id="10258825at2759"/>
<dbReference type="EC" id="2.1.1.-" evidence="9"/>
<dbReference type="InterPro" id="IPR029063">
    <property type="entry name" value="SAM-dependent_MTases_sf"/>
</dbReference>
<dbReference type="AlphaFoldDB" id="A0A4T0FFI6"/>
<comment type="caution">
    <text evidence="11">The sequence shown here is derived from an EMBL/GenBank/DDBJ whole genome shotgun (WGS) entry which is preliminary data.</text>
</comment>
<keyword evidence="5 9" id="KW-0808">Transferase</keyword>
<organism evidence="11 12">
    <name type="scientific">Wallemia hederae</name>
    <dbReference type="NCBI Taxonomy" id="1540922"/>
    <lineage>
        <taxon>Eukaryota</taxon>
        <taxon>Fungi</taxon>
        <taxon>Dikarya</taxon>
        <taxon>Basidiomycota</taxon>
        <taxon>Wallemiomycotina</taxon>
        <taxon>Wallemiomycetes</taxon>
        <taxon>Wallemiales</taxon>
        <taxon>Wallemiaceae</taxon>
        <taxon>Wallemia</taxon>
    </lineage>
</organism>
<keyword evidence="3 9" id="KW-0698">rRNA processing</keyword>
<dbReference type="InterPro" id="IPR007823">
    <property type="entry name" value="RRP8"/>
</dbReference>
<dbReference type="PANTHER" id="PTHR12787">
    <property type="entry name" value="RIBOSOMAL RNA-PROCESSING PROTEIN 8"/>
    <property type="match status" value="1"/>
</dbReference>
<dbReference type="GO" id="GO:0005730">
    <property type="term" value="C:nucleolus"/>
    <property type="evidence" value="ECO:0007669"/>
    <property type="project" value="UniProtKB-SubCell"/>
</dbReference>
<comment type="function">
    <text evidence="9">S-adenosyl-L-methionine-dependent methyltransferase that specifically methylates the N(1) position of adenine in helix 25.1 in 25S rRNA. Required both for ribosomal 40S and 60S subunits biogenesis. Required for efficient pre-rRNA cleavage at site A2.</text>
</comment>
<feature type="region of interest" description="Disordered" evidence="10">
    <location>
        <begin position="1"/>
        <end position="132"/>
    </location>
</feature>
<evidence type="ECO:0000256" key="1">
    <source>
        <dbReference type="ARBA" id="ARBA00004604"/>
    </source>
</evidence>
<feature type="compositionally biased region" description="Basic and acidic residues" evidence="10">
    <location>
        <begin position="83"/>
        <end position="111"/>
    </location>
</feature>
<keyword evidence="4 9" id="KW-0489">Methyltransferase</keyword>
<keyword evidence="12" id="KW-1185">Reference proteome</keyword>
<evidence type="ECO:0000313" key="12">
    <source>
        <dbReference type="Proteomes" id="UP000310189"/>
    </source>
</evidence>
<evidence type="ECO:0000256" key="4">
    <source>
        <dbReference type="ARBA" id="ARBA00022603"/>
    </source>
</evidence>
<dbReference type="CDD" id="cd02440">
    <property type="entry name" value="AdoMet_MTases"/>
    <property type="match status" value="1"/>
</dbReference>
<dbReference type="FunFam" id="1.10.10.2150:FF:000001">
    <property type="entry name" value="Ribosomal RNA-processing protein 8"/>
    <property type="match status" value="1"/>
</dbReference>
<dbReference type="EMBL" id="SPNW01000075">
    <property type="protein sequence ID" value="TIA86768.1"/>
    <property type="molecule type" value="Genomic_DNA"/>
</dbReference>
<sequence length="349" mass="38639">MPNDVESAQSNLQKLMAKMESIDGSKSESKDSKPKKNNKKEAKQPNKNDGKKTAPGNKDKGDGRKNKPQKQQKQQKPAPSPSKPKEEPKPSKKRKLDQSAEQRDGKGGDKKKISKPAAEGNTSLQSKMKKSLSGARFRWINETLYTTDSQEAFNLMQEDPSIFDEYHEGFVEQTKSWPQNPVDVIAKALSPLPAQSTIIADLGSGPATLAKALPKHRVFSYDLVEAEDGKVLECDIAKKVPLPTNSVDRVVFCLSLMGSNWVGAISEAERILVSKGKLHIAEVKSRFSSIDDFVGMVAQFGFKLVDKDESNTHFANLVFVKGGKKDIKDAQELVEQGKNILEPCLYKRR</sequence>
<dbReference type="Gene3D" id="1.10.10.2150">
    <property type="entry name" value="Ribosomal RNA-processing protein 8, N-terminal domain"/>
    <property type="match status" value="1"/>
</dbReference>
<feature type="compositionally biased region" description="Basic and acidic residues" evidence="10">
    <location>
        <begin position="20"/>
        <end position="65"/>
    </location>
</feature>
<name>A0A4T0FFI6_9BASI</name>
<evidence type="ECO:0000256" key="2">
    <source>
        <dbReference type="ARBA" id="ARBA00006301"/>
    </source>
</evidence>
<proteinExistence type="inferred from homology"/>
<dbReference type="Proteomes" id="UP000310189">
    <property type="component" value="Unassembled WGS sequence"/>
</dbReference>
<dbReference type="Gene3D" id="3.40.50.150">
    <property type="entry name" value="Vaccinia Virus protein VP39"/>
    <property type="match status" value="1"/>
</dbReference>
<comment type="subcellular location">
    <subcellularLocation>
        <location evidence="1 9">Nucleus</location>
        <location evidence="1 9">Nucleolus</location>
    </subcellularLocation>
</comment>
<dbReference type="GO" id="GO:0042273">
    <property type="term" value="P:ribosomal large subunit biogenesis"/>
    <property type="evidence" value="ECO:0007669"/>
    <property type="project" value="TreeGrafter"/>
</dbReference>
<evidence type="ECO:0000256" key="8">
    <source>
        <dbReference type="ARBA" id="ARBA00076672"/>
    </source>
</evidence>
<dbReference type="Pfam" id="PF05148">
    <property type="entry name" value="Methyltransf_8"/>
    <property type="match status" value="1"/>
</dbReference>
<evidence type="ECO:0000256" key="3">
    <source>
        <dbReference type="ARBA" id="ARBA00022552"/>
    </source>
</evidence>
<keyword evidence="7 9" id="KW-0539">Nucleus</keyword>
<gene>
    <name evidence="11" type="ORF">E3P99_03579</name>
</gene>
<evidence type="ECO:0000256" key="6">
    <source>
        <dbReference type="ARBA" id="ARBA00022691"/>
    </source>
</evidence>
<evidence type="ECO:0000256" key="5">
    <source>
        <dbReference type="ARBA" id="ARBA00022679"/>
    </source>
</evidence>
<feature type="compositionally biased region" description="Polar residues" evidence="10">
    <location>
        <begin position="1"/>
        <end position="13"/>
    </location>
</feature>
<accession>A0A4T0FFI6</accession>
<protein>
    <recommendedName>
        <fullName evidence="8 9">Ribosomal RNA-processing protein 8</fullName>
        <ecNumber evidence="9">2.1.1.-</ecNumber>
    </recommendedName>
</protein>
<evidence type="ECO:0000313" key="11">
    <source>
        <dbReference type="EMBL" id="TIA86768.1"/>
    </source>
</evidence>
<dbReference type="InterPro" id="IPR042036">
    <property type="entry name" value="RRP8_N"/>
</dbReference>
<evidence type="ECO:0000256" key="10">
    <source>
        <dbReference type="SAM" id="MobiDB-lite"/>
    </source>
</evidence>
<keyword evidence="6 9" id="KW-0949">S-adenosyl-L-methionine</keyword>